<dbReference type="GO" id="GO:0005759">
    <property type="term" value="C:mitochondrial matrix"/>
    <property type="evidence" value="ECO:0007669"/>
    <property type="project" value="TreeGrafter"/>
</dbReference>
<organism evidence="6 7">
    <name type="scientific">Byssothecium circinans</name>
    <dbReference type="NCBI Taxonomy" id="147558"/>
    <lineage>
        <taxon>Eukaryota</taxon>
        <taxon>Fungi</taxon>
        <taxon>Dikarya</taxon>
        <taxon>Ascomycota</taxon>
        <taxon>Pezizomycotina</taxon>
        <taxon>Dothideomycetes</taxon>
        <taxon>Pleosporomycetidae</taxon>
        <taxon>Pleosporales</taxon>
        <taxon>Massarineae</taxon>
        <taxon>Massarinaceae</taxon>
        <taxon>Byssothecium</taxon>
    </lineage>
</organism>
<keyword evidence="2" id="KW-0067">ATP-binding</keyword>
<feature type="domain" description="AAA+ ATPase" evidence="4">
    <location>
        <begin position="172"/>
        <end position="375"/>
    </location>
</feature>
<dbReference type="SMART" id="SM00382">
    <property type="entry name" value="AAA"/>
    <property type="match status" value="1"/>
</dbReference>
<feature type="domain" description="Clp ATPase C-terminal" evidence="5">
    <location>
        <begin position="453"/>
        <end position="542"/>
    </location>
</feature>
<feature type="region of interest" description="Disordered" evidence="3">
    <location>
        <begin position="43"/>
        <end position="72"/>
    </location>
</feature>
<dbReference type="PANTHER" id="PTHR48102:SF7">
    <property type="entry name" value="ATP-DEPENDENT CLP PROTEASE ATP-BINDING SUBUNIT CLPX-LIKE, MITOCHONDRIAL"/>
    <property type="match status" value="1"/>
</dbReference>
<evidence type="ECO:0000313" key="7">
    <source>
        <dbReference type="Proteomes" id="UP000800035"/>
    </source>
</evidence>
<dbReference type="PANTHER" id="PTHR48102">
    <property type="entry name" value="ATP-DEPENDENT CLP PROTEASE ATP-BINDING SUBUNIT CLPX-LIKE, MITOCHONDRIAL-RELATED"/>
    <property type="match status" value="1"/>
</dbReference>
<evidence type="ECO:0000313" key="6">
    <source>
        <dbReference type="EMBL" id="KAF1961152.1"/>
    </source>
</evidence>
<evidence type="ECO:0000256" key="3">
    <source>
        <dbReference type="SAM" id="MobiDB-lite"/>
    </source>
</evidence>
<feature type="region of interest" description="Disordered" evidence="3">
    <location>
        <begin position="119"/>
        <end position="147"/>
    </location>
</feature>
<protein>
    <submittedName>
        <fullName evidence="6">P-loop containing nucleoside triphosphate hydrolase protein</fullName>
    </submittedName>
</protein>
<gene>
    <name evidence="6" type="ORF">CC80DRAFT_513116</name>
</gene>
<dbReference type="GO" id="GO:0016887">
    <property type="term" value="F:ATP hydrolysis activity"/>
    <property type="evidence" value="ECO:0007669"/>
    <property type="project" value="InterPro"/>
</dbReference>
<accession>A0A6A5UBH2</accession>
<keyword evidence="1" id="KW-0547">Nucleotide-binding</keyword>
<keyword evidence="6" id="KW-0378">Hydrolase</keyword>
<name>A0A6A5UBH2_9PLEO</name>
<feature type="region of interest" description="Disordered" evidence="3">
    <location>
        <begin position="285"/>
        <end position="328"/>
    </location>
</feature>
<dbReference type="Proteomes" id="UP000800035">
    <property type="component" value="Unassembled WGS sequence"/>
</dbReference>
<dbReference type="OrthoDB" id="1721884at2759"/>
<dbReference type="Gene3D" id="3.40.50.300">
    <property type="entry name" value="P-loop containing nucleotide triphosphate hydrolases"/>
    <property type="match status" value="1"/>
</dbReference>
<feature type="compositionally biased region" description="Low complexity" evidence="3">
    <location>
        <begin position="294"/>
        <end position="328"/>
    </location>
</feature>
<evidence type="ECO:0000259" key="5">
    <source>
        <dbReference type="SMART" id="SM01086"/>
    </source>
</evidence>
<dbReference type="AlphaFoldDB" id="A0A6A5UBH2"/>
<dbReference type="Gene3D" id="1.10.8.60">
    <property type="match status" value="1"/>
</dbReference>
<dbReference type="InterPro" id="IPR019489">
    <property type="entry name" value="Clp_ATPase_C"/>
</dbReference>
<proteinExistence type="predicted"/>
<dbReference type="InterPro" id="IPR027417">
    <property type="entry name" value="P-loop_NTPase"/>
</dbReference>
<dbReference type="InterPro" id="IPR003593">
    <property type="entry name" value="AAA+_ATPase"/>
</dbReference>
<dbReference type="EMBL" id="ML976981">
    <property type="protein sequence ID" value="KAF1961152.1"/>
    <property type="molecule type" value="Genomic_DNA"/>
</dbReference>
<dbReference type="SUPFAM" id="SSF52540">
    <property type="entry name" value="P-loop containing nucleoside triphosphate hydrolases"/>
    <property type="match status" value="1"/>
</dbReference>
<reference evidence="6" key="1">
    <citation type="journal article" date="2020" name="Stud. Mycol.">
        <title>101 Dothideomycetes genomes: a test case for predicting lifestyles and emergence of pathogens.</title>
        <authorList>
            <person name="Haridas S."/>
            <person name="Albert R."/>
            <person name="Binder M."/>
            <person name="Bloem J."/>
            <person name="Labutti K."/>
            <person name="Salamov A."/>
            <person name="Andreopoulos B."/>
            <person name="Baker S."/>
            <person name="Barry K."/>
            <person name="Bills G."/>
            <person name="Bluhm B."/>
            <person name="Cannon C."/>
            <person name="Castanera R."/>
            <person name="Culley D."/>
            <person name="Daum C."/>
            <person name="Ezra D."/>
            <person name="Gonzalez J."/>
            <person name="Henrissat B."/>
            <person name="Kuo A."/>
            <person name="Liang C."/>
            <person name="Lipzen A."/>
            <person name="Lutzoni F."/>
            <person name="Magnuson J."/>
            <person name="Mondo S."/>
            <person name="Nolan M."/>
            <person name="Ohm R."/>
            <person name="Pangilinan J."/>
            <person name="Park H.-J."/>
            <person name="Ramirez L."/>
            <person name="Alfaro M."/>
            <person name="Sun H."/>
            <person name="Tritt A."/>
            <person name="Yoshinaga Y."/>
            <person name="Zwiers L.-H."/>
            <person name="Turgeon B."/>
            <person name="Goodwin S."/>
            <person name="Spatafora J."/>
            <person name="Crous P."/>
            <person name="Grigoriev I."/>
        </authorList>
    </citation>
    <scope>NUCLEOTIDE SEQUENCE</scope>
    <source>
        <strain evidence="6">CBS 675.92</strain>
    </source>
</reference>
<dbReference type="Pfam" id="PF07724">
    <property type="entry name" value="AAA_2"/>
    <property type="match status" value="1"/>
</dbReference>
<dbReference type="GO" id="GO:0051603">
    <property type="term" value="P:proteolysis involved in protein catabolic process"/>
    <property type="evidence" value="ECO:0007669"/>
    <property type="project" value="TreeGrafter"/>
</dbReference>
<sequence length="593" mass="64218">MTSRTFILSVSPQAKASYLALASIGRRAFSTSCQRQSEHRSSECFGKGFEGSHDPDQPIRGPLGRGSRSGVRGITPRKLKEHLDQFVVGQDYAKTVISAAVYGHYLRIRELEAQEQKEARLEEQRQRQAMARRHAVEDENEGQQPDMYVVSSRAPPPLDPQSIQDMSRLQIEKSNVLMLGPTGCGKTLMTKILAWALHVPYSTSDCTPFTQSGYIGEDAESCVARLLAAANYDVDAAERGIIVLDEIDKIAGVKVAHGKDVGGEGVQQSLLKIIEGTTLQISVKAERSSTSSKSPNLSGASSGFSSSNPLDGPRSPVSGSGSLSPGGKPEVVNVRTDNILFICTGAFVGLEKIVLNRKAKGGLGFGARIRASQPESGKHDTILSDADVVAFSKDMPIYIPIEPEAPVAYAGQSKYREEEYNVLNYAEPSDLRTYGMIPELIGRIPNVCAVSALDEEALVRVLTEPKNSLIRQETALFLADGIDLRFTSASLREIAKKANAMGTGARGLKAVMERLLLSSKFETPGSTVKHILVTQEAAQLKRAPLLFHAGQSQAFENTYAQAEDEWQEQLRAKEEADSSVGSFEEYPKASAAG</sequence>
<evidence type="ECO:0000256" key="1">
    <source>
        <dbReference type="ARBA" id="ARBA00022741"/>
    </source>
</evidence>
<feature type="region of interest" description="Disordered" evidence="3">
    <location>
        <begin position="571"/>
        <end position="593"/>
    </location>
</feature>
<dbReference type="Pfam" id="PF10431">
    <property type="entry name" value="ClpB_D2-small"/>
    <property type="match status" value="1"/>
</dbReference>
<evidence type="ECO:0000259" key="4">
    <source>
        <dbReference type="SMART" id="SM00382"/>
    </source>
</evidence>
<dbReference type="InterPro" id="IPR050052">
    <property type="entry name" value="ATP-dep_Clp_protease_ClpX"/>
</dbReference>
<dbReference type="SMART" id="SM01086">
    <property type="entry name" value="ClpB_D2-small"/>
    <property type="match status" value="1"/>
</dbReference>
<evidence type="ECO:0000256" key="2">
    <source>
        <dbReference type="ARBA" id="ARBA00022840"/>
    </source>
</evidence>
<keyword evidence="7" id="KW-1185">Reference proteome</keyword>
<dbReference type="InterPro" id="IPR003959">
    <property type="entry name" value="ATPase_AAA_core"/>
</dbReference>
<dbReference type="GO" id="GO:0005524">
    <property type="term" value="F:ATP binding"/>
    <property type="evidence" value="ECO:0007669"/>
    <property type="project" value="UniProtKB-KW"/>
</dbReference>